<dbReference type="Gene3D" id="1.10.10.60">
    <property type="entry name" value="Homeodomain-like"/>
    <property type="match status" value="1"/>
</dbReference>
<organism evidence="4 5">
    <name type="scientific">Clostridium carboxidivorans P7</name>
    <dbReference type="NCBI Taxonomy" id="536227"/>
    <lineage>
        <taxon>Bacteria</taxon>
        <taxon>Bacillati</taxon>
        <taxon>Bacillota</taxon>
        <taxon>Clostridia</taxon>
        <taxon>Eubacteriales</taxon>
        <taxon>Clostridiaceae</taxon>
        <taxon>Clostridium</taxon>
    </lineage>
</organism>
<dbReference type="GO" id="GO:0003677">
    <property type="term" value="F:DNA binding"/>
    <property type="evidence" value="ECO:0007669"/>
    <property type="project" value="UniProtKB-UniRule"/>
</dbReference>
<gene>
    <name evidence="4" type="ORF">CcarbDRAFT_5144</name>
</gene>
<dbReference type="InterPro" id="IPR009057">
    <property type="entry name" value="Homeodomain-like_sf"/>
</dbReference>
<dbReference type="PANTHER" id="PTHR30328">
    <property type="entry name" value="TRANSCRIPTIONAL REPRESSOR"/>
    <property type="match status" value="1"/>
</dbReference>
<dbReference type="OrthoDB" id="9812134at2"/>
<proteinExistence type="predicted"/>
<keyword evidence="5" id="KW-1185">Reference proteome</keyword>
<dbReference type="Gene3D" id="1.10.357.10">
    <property type="entry name" value="Tetracycline Repressor, domain 2"/>
    <property type="match status" value="1"/>
</dbReference>
<feature type="domain" description="HTH tetR-type" evidence="3">
    <location>
        <begin position="1"/>
        <end position="59"/>
    </location>
</feature>
<dbReference type="InterPro" id="IPR001647">
    <property type="entry name" value="HTH_TetR"/>
</dbReference>
<dbReference type="PROSITE" id="PS50977">
    <property type="entry name" value="HTH_TETR_2"/>
    <property type="match status" value="1"/>
</dbReference>
<dbReference type="Pfam" id="PF00440">
    <property type="entry name" value="TetR_N"/>
    <property type="match status" value="1"/>
</dbReference>
<evidence type="ECO:0000256" key="2">
    <source>
        <dbReference type="PROSITE-ProRule" id="PRU00335"/>
    </source>
</evidence>
<dbReference type="InterPro" id="IPR036271">
    <property type="entry name" value="Tet_transcr_reg_TetR-rel_C_sf"/>
</dbReference>
<evidence type="ECO:0000259" key="3">
    <source>
        <dbReference type="PROSITE" id="PS50977"/>
    </source>
</evidence>
<dbReference type="AlphaFoldDB" id="C6Q276"/>
<keyword evidence="1 2" id="KW-0238">DNA-binding</keyword>
<accession>C6Q276</accession>
<dbReference type="STRING" id="536227.Ccar_10030"/>
<evidence type="ECO:0000313" key="5">
    <source>
        <dbReference type="Proteomes" id="UP000004198"/>
    </source>
</evidence>
<dbReference type="eggNOG" id="COG1309">
    <property type="taxonomic scope" value="Bacteria"/>
</dbReference>
<dbReference type="RefSeq" id="WP_007064027.1">
    <property type="nucleotide sequence ID" value="NZ_ACVI01000165.1"/>
</dbReference>
<evidence type="ECO:0000256" key="1">
    <source>
        <dbReference type="ARBA" id="ARBA00023125"/>
    </source>
</evidence>
<dbReference type="GO" id="GO:0006355">
    <property type="term" value="P:regulation of DNA-templated transcription"/>
    <property type="evidence" value="ECO:0007669"/>
    <property type="project" value="UniProtKB-ARBA"/>
</dbReference>
<evidence type="ECO:0000313" key="4">
    <source>
        <dbReference type="EMBL" id="EET84406.1"/>
    </source>
</evidence>
<dbReference type="Proteomes" id="UP000004198">
    <property type="component" value="Unassembled WGS sequence"/>
</dbReference>
<dbReference type="SUPFAM" id="SSF46689">
    <property type="entry name" value="Homeodomain-like"/>
    <property type="match status" value="1"/>
</dbReference>
<dbReference type="SUPFAM" id="SSF48498">
    <property type="entry name" value="Tetracyclin repressor-like, C-terminal domain"/>
    <property type="match status" value="1"/>
</dbReference>
<sequence length="183" mass="21297">MKERILDAVYRLVKVKGINGFTMNDISKELHIGKQTIYTYFKSKDELMIELVRSSLEDNKNLTEAAVAEAHELKEKLTAAMISYHKYNIPLELLEEIRKMYPELWSALEEQRNFKLKMVRNILDEGIKSGEVSKKINPQIINYVLDKVTLALLSDEFLQENNMSLNKGIEELIDIIFYGILIR</sequence>
<feature type="DNA-binding region" description="H-T-H motif" evidence="2">
    <location>
        <begin position="22"/>
        <end position="41"/>
    </location>
</feature>
<dbReference type="InterPro" id="IPR050109">
    <property type="entry name" value="HTH-type_TetR-like_transc_reg"/>
</dbReference>
<dbReference type="EMBL" id="ACVI01000165">
    <property type="protein sequence ID" value="EET84406.1"/>
    <property type="molecule type" value="Genomic_DNA"/>
</dbReference>
<dbReference type="PRINTS" id="PR00455">
    <property type="entry name" value="HTHTETR"/>
</dbReference>
<dbReference type="PANTHER" id="PTHR30328:SF54">
    <property type="entry name" value="HTH-TYPE TRANSCRIPTIONAL REPRESSOR SCO4008"/>
    <property type="match status" value="1"/>
</dbReference>
<reference evidence="4 5" key="1">
    <citation type="submission" date="2009-06" db="EMBL/GenBank/DDBJ databases">
        <title>The draft genome of Clostridium carboxidivorans P7.</title>
        <authorList>
            <consortium name="US DOE Joint Genome Institute (JGI-PGF)"/>
            <person name="Lucas S."/>
            <person name="Copeland A."/>
            <person name="Lapidus A."/>
            <person name="Glavina del Rio T."/>
            <person name="Tice H."/>
            <person name="Bruce D."/>
            <person name="Goodwin L."/>
            <person name="Pitluck S."/>
            <person name="Larimer F."/>
            <person name="Land M.L."/>
            <person name="Hauser L."/>
            <person name="Hemme C.L."/>
        </authorList>
    </citation>
    <scope>NUCLEOTIDE SEQUENCE [LARGE SCALE GENOMIC DNA]</scope>
    <source>
        <strain evidence="4 5">P7</strain>
    </source>
</reference>
<name>C6Q276_9CLOT</name>
<dbReference type="KEGG" id="cck:Ccar_10030"/>
<comment type="caution">
    <text evidence="4">The sequence shown here is derived from an EMBL/GenBank/DDBJ whole genome shotgun (WGS) entry which is preliminary data.</text>
</comment>
<dbReference type="PATRIC" id="fig|536227.13.peg.2098"/>
<protein>
    <submittedName>
        <fullName evidence="4">Transcriptional regulator, TetR family</fullName>
    </submittedName>
</protein>